<dbReference type="Pfam" id="PF08545">
    <property type="entry name" value="ACP_syn_III"/>
    <property type="match status" value="1"/>
</dbReference>
<comment type="similarity">
    <text evidence="1 9">Belongs to the thiolase-like superfamily. FabH family.</text>
</comment>
<dbReference type="PANTHER" id="PTHR34069">
    <property type="entry name" value="3-OXOACYL-[ACYL-CARRIER-PROTEIN] SYNTHASE 3"/>
    <property type="match status" value="1"/>
</dbReference>
<dbReference type="InterPro" id="IPR013751">
    <property type="entry name" value="ACP_syn_III_N"/>
</dbReference>
<evidence type="ECO:0000256" key="9">
    <source>
        <dbReference type="HAMAP-Rule" id="MF_01815"/>
    </source>
</evidence>
<comment type="catalytic activity">
    <reaction evidence="9">
        <text>malonyl-[ACP] + acetyl-CoA + H(+) = 3-oxobutanoyl-[ACP] + CO2 + CoA</text>
        <dbReference type="Rhea" id="RHEA:12080"/>
        <dbReference type="Rhea" id="RHEA-COMP:9623"/>
        <dbReference type="Rhea" id="RHEA-COMP:9625"/>
        <dbReference type="ChEBI" id="CHEBI:15378"/>
        <dbReference type="ChEBI" id="CHEBI:16526"/>
        <dbReference type="ChEBI" id="CHEBI:57287"/>
        <dbReference type="ChEBI" id="CHEBI:57288"/>
        <dbReference type="ChEBI" id="CHEBI:78449"/>
        <dbReference type="ChEBI" id="CHEBI:78450"/>
        <dbReference type="EC" id="2.3.1.180"/>
    </reaction>
</comment>
<dbReference type="Proteomes" id="UP000601223">
    <property type="component" value="Unassembled WGS sequence"/>
</dbReference>
<dbReference type="NCBIfam" id="TIGR00747">
    <property type="entry name" value="fabH"/>
    <property type="match status" value="1"/>
</dbReference>
<feature type="domain" description="Beta-ketoacyl-[acyl-carrier-protein] synthase III N-terminal" evidence="11">
    <location>
        <begin position="135"/>
        <end position="212"/>
    </location>
</feature>
<dbReference type="AlphaFoldDB" id="A0A8J3NJY4"/>
<evidence type="ECO:0000256" key="5">
    <source>
        <dbReference type="ARBA" id="ARBA00022832"/>
    </source>
</evidence>
<keyword evidence="2 9" id="KW-0963">Cytoplasm</keyword>
<evidence type="ECO:0000256" key="7">
    <source>
        <dbReference type="ARBA" id="ARBA00023160"/>
    </source>
</evidence>
<feature type="domain" description="Beta-ketoacyl-[acyl-carrier-protein] synthase III C-terminal" evidence="10">
    <location>
        <begin position="261"/>
        <end position="350"/>
    </location>
</feature>
<dbReference type="InterPro" id="IPR016039">
    <property type="entry name" value="Thiolase-like"/>
</dbReference>
<keyword evidence="7 9" id="KW-0275">Fatty acid biosynthesis</keyword>
<dbReference type="GO" id="GO:0006633">
    <property type="term" value="P:fatty acid biosynthetic process"/>
    <property type="evidence" value="ECO:0007669"/>
    <property type="project" value="UniProtKB-UniRule"/>
</dbReference>
<comment type="domain">
    <text evidence="9">The last Arg residue of the ACP-binding site is essential for the weak association between ACP/AcpP and FabH.</text>
</comment>
<dbReference type="Gene3D" id="3.40.47.10">
    <property type="match status" value="2"/>
</dbReference>
<dbReference type="Pfam" id="PF08541">
    <property type="entry name" value="ACP_syn_III_C"/>
    <property type="match status" value="1"/>
</dbReference>
<keyword evidence="5 9" id="KW-0276">Fatty acid metabolism</keyword>
<evidence type="ECO:0000256" key="2">
    <source>
        <dbReference type="ARBA" id="ARBA00022490"/>
    </source>
</evidence>
<comment type="subcellular location">
    <subcellularLocation>
        <location evidence="9">Cytoplasm</location>
    </subcellularLocation>
</comment>
<feature type="region of interest" description="ACP-binding" evidence="9">
    <location>
        <begin position="278"/>
        <end position="282"/>
    </location>
</feature>
<comment type="pathway">
    <text evidence="9">Lipid metabolism; fatty acid biosynthesis.</text>
</comment>
<dbReference type="InterPro" id="IPR013747">
    <property type="entry name" value="ACP_syn_III_C"/>
</dbReference>
<dbReference type="SUPFAM" id="SSF53901">
    <property type="entry name" value="Thiolase-like"/>
    <property type="match status" value="1"/>
</dbReference>
<comment type="function">
    <text evidence="9">Catalyzes the condensation reaction of fatty acid synthesis by the addition to an acyl acceptor of two carbons from malonyl-ACP. Catalyzes the first condensation reaction which initiates fatty acid synthesis and may therefore play a role in governing the total rate of fatty acid production. Possesses both acetoacetyl-ACP synthase and acetyl transacylase activities. Its substrate specificity determines the biosynthesis of branched-chain and/or straight-chain of fatty acids.</text>
</comment>
<keyword evidence="8 9" id="KW-0012">Acyltransferase</keyword>
<dbReference type="GO" id="GO:0004315">
    <property type="term" value="F:3-oxoacyl-[acyl-carrier-protein] synthase activity"/>
    <property type="evidence" value="ECO:0007669"/>
    <property type="project" value="InterPro"/>
</dbReference>
<keyword evidence="6 9" id="KW-0443">Lipid metabolism</keyword>
<reference evidence="12 13" key="1">
    <citation type="submission" date="2021-01" db="EMBL/GenBank/DDBJ databases">
        <title>Whole genome shotgun sequence of Catellatospora bangladeshensis NBRC 107357.</title>
        <authorList>
            <person name="Komaki H."/>
            <person name="Tamura T."/>
        </authorList>
    </citation>
    <scope>NUCLEOTIDE SEQUENCE [LARGE SCALE GENOMIC DNA]</scope>
    <source>
        <strain evidence="12 13">NBRC 107357</strain>
    </source>
</reference>
<evidence type="ECO:0000256" key="4">
    <source>
        <dbReference type="ARBA" id="ARBA00022679"/>
    </source>
</evidence>
<organism evidence="12 13">
    <name type="scientific">Catellatospora bangladeshensis</name>
    <dbReference type="NCBI Taxonomy" id="310355"/>
    <lineage>
        <taxon>Bacteria</taxon>
        <taxon>Bacillati</taxon>
        <taxon>Actinomycetota</taxon>
        <taxon>Actinomycetes</taxon>
        <taxon>Micromonosporales</taxon>
        <taxon>Micromonosporaceae</taxon>
        <taxon>Catellatospora</taxon>
    </lineage>
</organism>
<feature type="active site" evidence="9">
    <location>
        <position position="141"/>
    </location>
</feature>
<sequence>MPPQTPAEIIHSEPVPAPAGREIAAPGRAPHAQIIGLGAYRPRRVVTNEELCTSVDSTDEWIRTRTGIAERRWAEPDETLVAMSVQAAAAALADAGIAASDVGCVVLATVTHLEQTPSAAALIAHQLGAVNAAAFDISAGCAGFCHGVALGRDLVQGGSAGHVLVIGAERISDFIDPQDRTTAFIFGDGAGAVVIGPAGRPGIGPVVWGADGSQYGVIGQTRDWKAFMEDPTGPRPFIQMSGQQVFRWASYEMVPVANRALQAAGITVDELDAFIPHQANMRIIDAMVKALKLPEGVPVARDIAAMGNTSAASVPLAMERMRRDGEVPRGGTALLVGFGAGLSYAAQVVRLPWG</sequence>
<evidence type="ECO:0000256" key="3">
    <source>
        <dbReference type="ARBA" id="ARBA00022516"/>
    </source>
</evidence>
<dbReference type="UniPathway" id="UPA00094"/>
<protein>
    <recommendedName>
        <fullName evidence="9">Beta-ketoacyl-[acyl-carrier-protein] synthase III</fullName>
        <shortName evidence="9">Beta-ketoacyl-ACP synthase III</shortName>
        <shortName evidence="9">KAS III</shortName>
        <ecNumber evidence="9">2.3.1.180</ecNumber>
    </recommendedName>
    <alternativeName>
        <fullName evidence="9">3-oxoacyl-[acyl-carrier-protein] synthase 3</fullName>
    </alternativeName>
    <alternativeName>
        <fullName evidence="9">3-oxoacyl-[acyl-carrier-protein] synthase III</fullName>
    </alternativeName>
</protein>
<evidence type="ECO:0000259" key="10">
    <source>
        <dbReference type="Pfam" id="PF08541"/>
    </source>
</evidence>
<gene>
    <name evidence="12" type="primary">fabH1</name>
    <name evidence="9" type="synonym">fabH</name>
    <name evidence="12" type="ORF">Cba03nite_48810</name>
</gene>
<keyword evidence="3 9" id="KW-0444">Lipid biosynthesis</keyword>
<feature type="active site" evidence="9">
    <location>
        <position position="277"/>
    </location>
</feature>
<dbReference type="PANTHER" id="PTHR34069:SF2">
    <property type="entry name" value="BETA-KETOACYL-[ACYL-CARRIER-PROTEIN] SYNTHASE III"/>
    <property type="match status" value="1"/>
</dbReference>
<keyword evidence="4 9" id="KW-0808">Transferase</keyword>
<dbReference type="EMBL" id="BONF01000029">
    <property type="protein sequence ID" value="GIF83532.1"/>
    <property type="molecule type" value="Genomic_DNA"/>
</dbReference>
<evidence type="ECO:0000256" key="6">
    <source>
        <dbReference type="ARBA" id="ARBA00023098"/>
    </source>
</evidence>
<evidence type="ECO:0000313" key="13">
    <source>
        <dbReference type="Proteomes" id="UP000601223"/>
    </source>
</evidence>
<evidence type="ECO:0000313" key="12">
    <source>
        <dbReference type="EMBL" id="GIF83532.1"/>
    </source>
</evidence>
<comment type="caution">
    <text evidence="12">The sequence shown here is derived from an EMBL/GenBank/DDBJ whole genome shotgun (WGS) entry which is preliminary data.</text>
</comment>
<accession>A0A8J3NJY4</accession>
<dbReference type="GO" id="GO:0033818">
    <property type="term" value="F:beta-ketoacyl-acyl-carrier-protein synthase III activity"/>
    <property type="evidence" value="ECO:0007669"/>
    <property type="project" value="UniProtKB-UniRule"/>
</dbReference>
<dbReference type="InterPro" id="IPR004655">
    <property type="entry name" value="FabH"/>
</dbReference>
<proteinExistence type="inferred from homology"/>
<keyword evidence="9" id="KW-0511">Multifunctional enzyme</keyword>
<feature type="active site" evidence="9">
    <location>
        <position position="308"/>
    </location>
</feature>
<dbReference type="HAMAP" id="MF_01815">
    <property type="entry name" value="FabH"/>
    <property type="match status" value="1"/>
</dbReference>
<dbReference type="NCBIfam" id="NF006829">
    <property type="entry name" value="PRK09352.1"/>
    <property type="match status" value="1"/>
</dbReference>
<evidence type="ECO:0000256" key="8">
    <source>
        <dbReference type="ARBA" id="ARBA00023315"/>
    </source>
</evidence>
<dbReference type="GO" id="GO:0005737">
    <property type="term" value="C:cytoplasm"/>
    <property type="evidence" value="ECO:0007669"/>
    <property type="project" value="UniProtKB-SubCell"/>
</dbReference>
<keyword evidence="13" id="KW-1185">Reference proteome</keyword>
<evidence type="ECO:0000259" key="11">
    <source>
        <dbReference type="Pfam" id="PF08545"/>
    </source>
</evidence>
<name>A0A8J3NJY4_9ACTN</name>
<dbReference type="CDD" id="cd00830">
    <property type="entry name" value="KAS_III"/>
    <property type="match status" value="1"/>
</dbReference>
<evidence type="ECO:0000256" key="1">
    <source>
        <dbReference type="ARBA" id="ARBA00008642"/>
    </source>
</evidence>
<comment type="subunit">
    <text evidence="9">Homodimer.</text>
</comment>
<dbReference type="EC" id="2.3.1.180" evidence="9"/>
<dbReference type="GO" id="GO:0044550">
    <property type="term" value="P:secondary metabolite biosynthetic process"/>
    <property type="evidence" value="ECO:0007669"/>
    <property type="project" value="TreeGrafter"/>
</dbReference>